<dbReference type="GO" id="GO:0030154">
    <property type="term" value="P:cell differentiation"/>
    <property type="evidence" value="ECO:0007669"/>
    <property type="project" value="UniProtKB-KW"/>
</dbReference>
<evidence type="ECO:0000313" key="8">
    <source>
        <dbReference type="Proteomes" id="UP001642360"/>
    </source>
</evidence>
<dbReference type="GO" id="GO:0009908">
    <property type="term" value="P:flower development"/>
    <property type="evidence" value="ECO:0007669"/>
    <property type="project" value="UniProtKB-KW"/>
</dbReference>
<evidence type="ECO:0000313" key="7">
    <source>
        <dbReference type="EMBL" id="CAK9164161.1"/>
    </source>
</evidence>
<dbReference type="AlphaFoldDB" id="A0ABC8T416"/>
<comment type="caution">
    <text evidence="7">The sequence shown here is derived from an EMBL/GenBank/DDBJ whole genome shotgun (WGS) entry which is preliminary data.</text>
</comment>
<accession>A0ABC8T416</accession>
<proteinExistence type="inferred from homology"/>
<dbReference type="Proteomes" id="UP001642360">
    <property type="component" value="Unassembled WGS sequence"/>
</dbReference>
<comment type="similarity">
    <text evidence="1">Belongs to the FLX family.</text>
</comment>
<dbReference type="InterPro" id="IPR040353">
    <property type="entry name" value="FLX/FLX-like"/>
</dbReference>
<keyword evidence="4 6" id="KW-0175">Coiled coil</keyword>
<feature type="coiled-coil region" evidence="6">
    <location>
        <begin position="70"/>
        <end position="97"/>
    </location>
</feature>
<evidence type="ECO:0000256" key="3">
    <source>
        <dbReference type="ARBA" id="ARBA00022782"/>
    </source>
</evidence>
<dbReference type="PANTHER" id="PTHR33405">
    <property type="entry name" value="PROTEIN FLX-LIKE 2"/>
    <property type="match status" value="1"/>
</dbReference>
<evidence type="ECO:0000256" key="4">
    <source>
        <dbReference type="ARBA" id="ARBA00023054"/>
    </source>
</evidence>
<evidence type="ECO:0000256" key="2">
    <source>
        <dbReference type="ARBA" id="ARBA00022473"/>
    </source>
</evidence>
<keyword evidence="8" id="KW-1185">Reference proteome</keyword>
<keyword evidence="5" id="KW-0287">Flowering</keyword>
<keyword evidence="3" id="KW-0221">Differentiation</keyword>
<dbReference type="PANTHER" id="PTHR33405:SF17">
    <property type="entry name" value="PROTEIN FLC EXPRESSOR"/>
    <property type="match status" value="1"/>
</dbReference>
<gene>
    <name evidence="7" type="ORF">ILEXP_LOCUS33256</name>
</gene>
<sequence>MAGRNHLPPNALNLRQLPLARAPSHSTLIDDPRLLRRVAAPAPPPQAHPAVIEEHIAVQHREIQNLFLDNQRLAATHVALKQELVAAQQEIRHLSGAATTVKADRDAQVREFYERSLKFEAEASAIDGLNAELSQVRADVQKLSVDRKELAAKLQTIDEEIVSSRSELRLFPAIKEEIETMHREIQRGR</sequence>
<evidence type="ECO:0000256" key="6">
    <source>
        <dbReference type="SAM" id="Coils"/>
    </source>
</evidence>
<evidence type="ECO:0000256" key="1">
    <source>
        <dbReference type="ARBA" id="ARBA00005405"/>
    </source>
</evidence>
<reference evidence="7 8" key="1">
    <citation type="submission" date="2024-02" db="EMBL/GenBank/DDBJ databases">
        <authorList>
            <person name="Vignale AGUSTIN F."/>
            <person name="Sosa J E."/>
            <person name="Modenutti C."/>
        </authorList>
    </citation>
    <scope>NUCLEOTIDE SEQUENCE [LARGE SCALE GENOMIC DNA]</scope>
</reference>
<protein>
    <submittedName>
        <fullName evidence="7">Uncharacterized protein</fullName>
    </submittedName>
</protein>
<dbReference type="EMBL" id="CAUOFW020004169">
    <property type="protein sequence ID" value="CAK9164161.1"/>
    <property type="molecule type" value="Genomic_DNA"/>
</dbReference>
<feature type="coiled-coil region" evidence="6">
    <location>
        <begin position="126"/>
        <end position="160"/>
    </location>
</feature>
<keyword evidence="2" id="KW-0217">Developmental protein</keyword>
<organism evidence="7 8">
    <name type="scientific">Ilex paraguariensis</name>
    <name type="common">yerba mate</name>
    <dbReference type="NCBI Taxonomy" id="185542"/>
    <lineage>
        <taxon>Eukaryota</taxon>
        <taxon>Viridiplantae</taxon>
        <taxon>Streptophyta</taxon>
        <taxon>Embryophyta</taxon>
        <taxon>Tracheophyta</taxon>
        <taxon>Spermatophyta</taxon>
        <taxon>Magnoliopsida</taxon>
        <taxon>eudicotyledons</taxon>
        <taxon>Gunneridae</taxon>
        <taxon>Pentapetalae</taxon>
        <taxon>asterids</taxon>
        <taxon>campanulids</taxon>
        <taxon>Aquifoliales</taxon>
        <taxon>Aquifoliaceae</taxon>
        <taxon>Ilex</taxon>
    </lineage>
</organism>
<name>A0ABC8T416_9AQUA</name>
<evidence type="ECO:0000256" key="5">
    <source>
        <dbReference type="ARBA" id="ARBA00023089"/>
    </source>
</evidence>